<keyword evidence="1" id="KW-0812">Transmembrane</keyword>
<reference evidence="2 3" key="1">
    <citation type="submission" date="2018-05" db="EMBL/GenBank/DDBJ databases">
        <title>Genomic Encyclopedia of Type Strains, Phase IV (KMG-IV): sequencing the most valuable type-strain genomes for metagenomic binning, comparative biology and taxonomic classification.</title>
        <authorList>
            <person name="Goeker M."/>
        </authorList>
    </citation>
    <scope>NUCLEOTIDE SEQUENCE [LARGE SCALE GENOMIC DNA]</scope>
    <source>
        <strain evidence="2 3">DSM 28556</strain>
    </source>
</reference>
<dbReference type="OrthoDB" id="2452746at2"/>
<feature type="transmembrane region" description="Helical" evidence="1">
    <location>
        <begin position="40"/>
        <end position="57"/>
    </location>
</feature>
<keyword evidence="1" id="KW-1133">Transmembrane helix</keyword>
<evidence type="ECO:0000313" key="2">
    <source>
        <dbReference type="EMBL" id="PXW85553.1"/>
    </source>
</evidence>
<dbReference type="AlphaFoldDB" id="A0A2V3VUD5"/>
<dbReference type="Proteomes" id="UP000247978">
    <property type="component" value="Unassembled WGS sequence"/>
</dbReference>
<dbReference type="RefSeq" id="WP_110396015.1">
    <property type="nucleotide sequence ID" value="NZ_JADIJL010000026.1"/>
</dbReference>
<comment type="caution">
    <text evidence="2">The sequence shown here is derived from an EMBL/GenBank/DDBJ whole genome shotgun (WGS) entry which is preliminary data.</text>
</comment>
<evidence type="ECO:0000313" key="3">
    <source>
        <dbReference type="Proteomes" id="UP000247978"/>
    </source>
</evidence>
<dbReference type="EMBL" id="QJJQ01000010">
    <property type="protein sequence ID" value="PXW85553.1"/>
    <property type="molecule type" value="Genomic_DNA"/>
</dbReference>
<organism evidence="2 3">
    <name type="scientific">Pseudogracilibacillus auburnensis</name>
    <dbReference type="NCBI Taxonomy" id="1494959"/>
    <lineage>
        <taxon>Bacteria</taxon>
        <taxon>Bacillati</taxon>
        <taxon>Bacillota</taxon>
        <taxon>Bacilli</taxon>
        <taxon>Bacillales</taxon>
        <taxon>Bacillaceae</taxon>
        <taxon>Pseudogracilibacillus</taxon>
    </lineage>
</organism>
<keyword evidence="1" id="KW-0472">Membrane</keyword>
<keyword evidence="3" id="KW-1185">Reference proteome</keyword>
<accession>A0A2V3VUD5</accession>
<evidence type="ECO:0000256" key="1">
    <source>
        <dbReference type="SAM" id="Phobius"/>
    </source>
</evidence>
<gene>
    <name evidence="2" type="ORF">DFR56_11053</name>
</gene>
<feature type="transmembrane region" description="Helical" evidence="1">
    <location>
        <begin position="69"/>
        <end position="88"/>
    </location>
</feature>
<proteinExistence type="predicted"/>
<feature type="transmembrane region" description="Helical" evidence="1">
    <location>
        <begin position="100"/>
        <end position="124"/>
    </location>
</feature>
<sequence>MHDVWSKRLIRFAAIFGLVGAVLGSHMAGAGSLAFRPVHAHILVVGWLSLFAWGIYYKAFRVKATKLMAAQGWSGIIGAAGLSIGLWLQYLQPFGDAKAIILPVYIGGGVILLLSFFLFVLITFTGEADKKQI</sequence>
<name>A0A2V3VUD5_9BACI</name>
<protein>
    <submittedName>
        <fullName evidence="2">Uncharacterized protein</fullName>
    </submittedName>
</protein>